<comment type="caution">
    <text evidence="1">The sequence shown here is derived from an EMBL/GenBank/DDBJ whole genome shotgun (WGS) entry which is preliminary data.</text>
</comment>
<dbReference type="RefSeq" id="WP_226697025.1">
    <property type="nucleotide sequence ID" value="NZ_JAJAPX010000009.1"/>
</dbReference>
<gene>
    <name evidence="1" type="ORF">LG651_15530</name>
</gene>
<dbReference type="Proteomes" id="UP001139286">
    <property type="component" value="Unassembled WGS sequence"/>
</dbReference>
<evidence type="ECO:0000313" key="1">
    <source>
        <dbReference type="EMBL" id="MCB4809667.1"/>
    </source>
</evidence>
<keyword evidence="2" id="KW-1185">Reference proteome</keyword>
<dbReference type="EMBL" id="JAJAPX010000009">
    <property type="protein sequence ID" value="MCB4809667.1"/>
    <property type="molecule type" value="Genomic_DNA"/>
</dbReference>
<accession>A0A9X1I9C5</accession>
<evidence type="ECO:0000313" key="2">
    <source>
        <dbReference type="Proteomes" id="UP001139286"/>
    </source>
</evidence>
<proteinExistence type="predicted"/>
<name>A0A9X1I9C5_9FLAO</name>
<dbReference type="AlphaFoldDB" id="A0A9X1I9C5"/>
<reference evidence="1" key="1">
    <citation type="submission" date="2021-10" db="EMBL/GenBank/DDBJ databases">
        <title>Tamlana sargassums sp. nov., and Tamlana laminarinivorans sp. nov., two new bacteria isolated from the brown alga.</title>
        <authorList>
            <person name="Li J."/>
        </authorList>
    </citation>
    <scope>NUCLEOTIDE SEQUENCE</scope>
    <source>
        <strain evidence="1">62-3</strain>
    </source>
</reference>
<protein>
    <submittedName>
        <fullName evidence="1">Uncharacterized protein</fullName>
    </submittedName>
</protein>
<organism evidence="1 2">
    <name type="scientific">Neotamlana sargassicola</name>
    <dbReference type="NCBI Taxonomy" id="2883125"/>
    <lineage>
        <taxon>Bacteria</taxon>
        <taxon>Pseudomonadati</taxon>
        <taxon>Bacteroidota</taxon>
        <taxon>Flavobacteriia</taxon>
        <taxon>Flavobacteriales</taxon>
        <taxon>Flavobacteriaceae</taxon>
        <taxon>Neotamlana</taxon>
    </lineage>
</organism>
<sequence>MQKLTIIIFILFYNLNFGQEKVYKLISKTENSDINYKAFRNFDDFEIYKNDGLKKAFKPKKGKNDIYVFISEFKGDSFDGTSKIFHDYLILKVDSKSELIIDGFQYTLEWAEPPAISDLYRVTEKNIKINNGLNLDLLKMELVEQEYISDWRKELKDKGILKTE</sequence>